<dbReference type="SUPFAM" id="SSF51621">
    <property type="entry name" value="Phosphoenolpyruvate/pyruvate domain"/>
    <property type="match status" value="1"/>
</dbReference>
<gene>
    <name evidence="5" type="ORF">MUO15_17455</name>
</gene>
<keyword evidence="6" id="KW-1185">Reference proteome</keyword>
<keyword evidence="3 5" id="KW-0456">Lyase</keyword>
<name>A0ABY4H909_9BACI</name>
<organism evidence="5 6">
    <name type="scientific">Halobacillus amylolyticus</name>
    <dbReference type="NCBI Taxonomy" id="2932259"/>
    <lineage>
        <taxon>Bacteria</taxon>
        <taxon>Bacillati</taxon>
        <taxon>Bacillota</taxon>
        <taxon>Bacilli</taxon>
        <taxon>Bacillales</taxon>
        <taxon>Bacillaceae</taxon>
        <taxon>Halobacillus</taxon>
    </lineage>
</organism>
<dbReference type="InterPro" id="IPR040442">
    <property type="entry name" value="Pyrv_kinase-like_dom_sf"/>
</dbReference>
<dbReference type="EMBL" id="CP095075">
    <property type="protein sequence ID" value="UOR11361.1"/>
    <property type="molecule type" value="Genomic_DNA"/>
</dbReference>
<keyword evidence="2" id="KW-0479">Metal-binding</keyword>
<dbReference type="InterPro" id="IPR005000">
    <property type="entry name" value="Aldolase/citrate-lyase_domain"/>
</dbReference>
<reference evidence="5" key="1">
    <citation type="submission" date="2022-04" db="EMBL/GenBank/DDBJ databases">
        <title>Halobacillus sp. isolated from saltern.</title>
        <authorList>
            <person name="Won M."/>
            <person name="Lee C.-M."/>
            <person name="Woen H.-Y."/>
            <person name="Kwon S.-W."/>
        </authorList>
    </citation>
    <scope>NUCLEOTIDE SEQUENCE</scope>
    <source>
        <strain evidence="5">SSHM10-5</strain>
    </source>
</reference>
<dbReference type="RefSeq" id="WP_245031312.1">
    <property type="nucleotide sequence ID" value="NZ_CP095075.1"/>
</dbReference>
<dbReference type="Pfam" id="PF03328">
    <property type="entry name" value="HpcH_HpaI"/>
    <property type="match status" value="1"/>
</dbReference>
<evidence type="ECO:0000313" key="5">
    <source>
        <dbReference type="EMBL" id="UOR11361.1"/>
    </source>
</evidence>
<dbReference type="InterPro" id="IPR050251">
    <property type="entry name" value="HpcH-HpaI_aldolase"/>
</dbReference>
<evidence type="ECO:0000256" key="2">
    <source>
        <dbReference type="ARBA" id="ARBA00022723"/>
    </source>
</evidence>
<evidence type="ECO:0000256" key="3">
    <source>
        <dbReference type="ARBA" id="ARBA00023239"/>
    </source>
</evidence>
<sequence length="251" mass="27740">MNNSDIIQLGTWVQINNSTVVEILGNSGFDFAVIDLEHGNISLETLEHMIRAAEVSSIKPIVRVNENNASLITKVLDLGPDGIVIPNISTKEDAVRAVNHSKYPPLGNRGSCPCIREAGHMNKDWNTFMKESNHNKTVIALVEGKDGINNFEEIASVEGIDFLMIGPFDLSVSLGIPGDFENPLIESKYNDLIAIARKYDKDIVGVDFSTGLEEIRRGIDKWKERDISTIMTGIDKLILSQVAKQISNLKH</sequence>
<proteinExistence type="inferred from homology"/>
<feature type="domain" description="HpcH/HpaI aldolase/citrate lyase" evidence="4">
    <location>
        <begin position="8"/>
        <end position="199"/>
    </location>
</feature>
<dbReference type="InterPro" id="IPR015813">
    <property type="entry name" value="Pyrv/PenolPyrv_kinase-like_dom"/>
</dbReference>
<evidence type="ECO:0000313" key="6">
    <source>
        <dbReference type="Proteomes" id="UP000830326"/>
    </source>
</evidence>
<evidence type="ECO:0000259" key="4">
    <source>
        <dbReference type="Pfam" id="PF03328"/>
    </source>
</evidence>
<comment type="similarity">
    <text evidence="1">Belongs to the HpcH/HpaI aldolase family.</text>
</comment>
<dbReference type="Gene3D" id="3.20.20.60">
    <property type="entry name" value="Phosphoenolpyruvate-binding domains"/>
    <property type="match status" value="1"/>
</dbReference>
<protein>
    <submittedName>
        <fullName evidence="5">Aldolase/citrate lyase family protein</fullName>
    </submittedName>
</protein>
<dbReference type="Proteomes" id="UP000830326">
    <property type="component" value="Chromosome"/>
</dbReference>
<dbReference type="PANTHER" id="PTHR30502">
    <property type="entry name" value="2-KETO-3-DEOXY-L-RHAMNONATE ALDOLASE"/>
    <property type="match status" value="1"/>
</dbReference>
<accession>A0ABY4H909</accession>
<dbReference type="GO" id="GO:0016829">
    <property type="term" value="F:lyase activity"/>
    <property type="evidence" value="ECO:0007669"/>
    <property type="project" value="UniProtKB-KW"/>
</dbReference>
<dbReference type="PANTHER" id="PTHR30502:SF0">
    <property type="entry name" value="PHOSPHOENOLPYRUVATE CARBOXYLASE FAMILY PROTEIN"/>
    <property type="match status" value="1"/>
</dbReference>
<evidence type="ECO:0000256" key="1">
    <source>
        <dbReference type="ARBA" id="ARBA00005568"/>
    </source>
</evidence>